<name>A0A2M7SBP6_9BACT</name>
<dbReference type="InterPro" id="IPR002052">
    <property type="entry name" value="DNA_methylase_N6_adenine_CS"/>
</dbReference>
<evidence type="ECO:0000313" key="8">
    <source>
        <dbReference type="Proteomes" id="UP000229307"/>
    </source>
</evidence>
<dbReference type="EMBL" id="PFMR01000169">
    <property type="protein sequence ID" value="PIZ16723.1"/>
    <property type="molecule type" value="Genomic_DNA"/>
</dbReference>
<reference evidence="8" key="1">
    <citation type="submission" date="2017-09" db="EMBL/GenBank/DDBJ databases">
        <title>Depth-based differentiation of microbial function through sediment-hosted aquifers and enrichment of novel symbionts in the deep terrestrial subsurface.</title>
        <authorList>
            <person name="Probst A.J."/>
            <person name="Ladd B."/>
            <person name="Jarett J.K."/>
            <person name="Geller-Mcgrath D.E."/>
            <person name="Sieber C.M.K."/>
            <person name="Emerson J.B."/>
            <person name="Anantharaman K."/>
            <person name="Thomas B.C."/>
            <person name="Malmstrom R."/>
            <person name="Stieglmeier M."/>
            <person name="Klingl A."/>
            <person name="Woyke T."/>
            <person name="Ryan C.M."/>
            <person name="Banfield J.F."/>
        </authorList>
    </citation>
    <scope>NUCLEOTIDE SEQUENCE [LARGE SCALE GENOMIC DNA]</scope>
</reference>
<dbReference type="PRINTS" id="PR00507">
    <property type="entry name" value="N12N6MTFRASE"/>
</dbReference>
<dbReference type="Pfam" id="PF07669">
    <property type="entry name" value="Eco57I"/>
    <property type="match status" value="1"/>
</dbReference>
<organism evidence="7 8">
    <name type="scientific">Candidatus Desantisbacteria bacterium CG_4_10_14_0_8_um_filter_48_22</name>
    <dbReference type="NCBI Taxonomy" id="1974543"/>
    <lineage>
        <taxon>Bacteria</taxon>
        <taxon>Candidatus Desantisiibacteriota</taxon>
    </lineage>
</organism>
<keyword evidence="2" id="KW-0489">Methyltransferase</keyword>
<dbReference type="Gene3D" id="3.40.50.150">
    <property type="entry name" value="Vaccinia Virus protein VP39"/>
    <property type="match status" value="1"/>
</dbReference>
<evidence type="ECO:0000256" key="2">
    <source>
        <dbReference type="ARBA" id="ARBA00022603"/>
    </source>
</evidence>
<dbReference type="GO" id="GO:0032259">
    <property type="term" value="P:methylation"/>
    <property type="evidence" value="ECO:0007669"/>
    <property type="project" value="UniProtKB-KW"/>
</dbReference>
<evidence type="ECO:0000256" key="3">
    <source>
        <dbReference type="ARBA" id="ARBA00022679"/>
    </source>
</evidence>
<dbReference type="GO" id="GO:0003676">
    <property type="term" value="F:nucleic acid binding"/>
    <property type="evidence" value="ECO:0007669"/>
    <property type="project" value="InterPro"/>
</dbReference>
<sequence length="1091" mass="124269">MKEPWQINTEKLADEIKEIARRAQTEEDLKMAVEPLLQNAFKKIGVDIESVGYERTSTALKGKRTDAVYGYLLIEYKVPGKLSSKPGIKAVSEQIEHYLAGQAVQVGQQKEDFLEKAVGVALDGERILFIRFTKTPVFLQPPIPIEGTERELFPEIKVGRGFQVLGPYPVNKDSISNLLIFIRASGRRPLTAKGLADVFSPSCLLTQRAVSELYSALVGAQRRQVPSRIKTFFQEWNKIFGIVYGQELEKAEKSAEKTAQLYKMPGGSRLQQLLFAIHTFYAFLMKLMAIELISLQRKSTIESFVKDASALSDDKLKEKLAYLESGAGFTAEGIENFLEADFFSWYLDGWDSGIANIFRDVIRALSDFEPATPILEPEWTKDLLQNLYEAIVPQELRHDLGEYYTPDWLAGYVVDKSGYKGEVGVRFLDPACGSGTFLVQAIHKAIEKVKTQEKVDIKTVGTHILNNIVGFDLNPLAVLTARTNYLIAFSRFISFVRPIIIPVYLCDSILAPTRYEEEGEFQFENTLIFKTTKCDYKFPISIQNKEYIDRFTSEVDVSLKGKMNPDNFEKQLQSKFSLPKEDIKLLAEIYRQIKKLDDNNENGIWAKYIKNAFAPVFLGKFDYVIGNPPWVRWDFLSDDYRKATLKLWEKYGLFSLKGYEARLGGGKKDFSMLFTYTCADNYLKDKGTLGFVITMEVFKSKGAGEGFRQFELKNRKVPLKVLSMEDMVNLKPFEAANKTSIFFLKKGEKTTYPVPSIEWKRKKGIGRVQPFWQMDEVLNNTIRKNTKAIPVVSKKITSSWQTASTTELKVYSQVKGRNSYRAYTGAFTTPYGVFWLKVKEVRPDKKLFIENIYERGKWQIKSVSSSIESDLIFPAVSGGEITKFGIKDSFCLLISQDPKKRRGYDEDFISSKYPLTYAYLVQFKNILIKRAAYKKYFCKDGKPFAPFYSQFDISELTFSQFRVTWKQMASKMSAVVLSNTKTDFGIKPMISTHTTAFFVADNKNESHYLCALLNSNLVNDFISSFSAAGRGFGTPSVMENLAIPKFDPKNKIHMKLAELSEEAHNRVKRDAGISEIEKEIDSEVGKLWNIK</sequence>
<dbReference type="GO" id="GO:0006304">
    <property type="term" value="P:DNA modification"/>
    <property type="evidence" value="ECO:0007669"/>
    <property type="project" value="InterPro"/>
</dbReference>
<evidence type="ECO:0000256" key="4">
    <source>
        <dbReference type="ARBA" id="ARBA00022691"/>
    </source>
</evidence>
<protein>
    <recommendedName>
        <fullName evidence="1">site-specific DNA-methyltransferase (adenine-specific)</fullName>
        <ecNumber evidence="1">2.1.1.72</ecNumber>
    </recommendedName>
</protein>
<dbReference type="InterPro" id="IPR050953">
    <property type="entry name" value="N4_N6_ade-DNA_methylase"/>
</dbReference>
<keyword evidence="3" id="KW-0808">Transferase</keyword>
<dbReference type="InterPro" id="IPR011639">
    <property type="entry name" value="MethylTrfase_TaqI-like_dom"/>
</dbReference>
<accession>A0A2M7SBP6</accession>
<dbReference type="SUPFAM" id="SSF53335">
    <property type="entry name" value="S-adenosyl-L-methionine-dependent methyltransferases"/>
    <property type="match status" value="1"/>
</dbReference>
<comment type="catalytic activity">
    <reaction evidence="5">
        <text>a 2'-deoxyadenosine in DNA + S-adenosyl-L-methionine = an N(6)-methyl-2'-deoxyadenosine in DNA + S-adenosyl-L-homocysteine + H(+)</text>
        <dbReference type="Rhea" id="RHEA:15197"/>
        <dbReference type="Rhea" id="RHEA-COMP:12418"/>
        <dbReference type="Rhea" id="RHEA-COMP:12419"/>
        <dbReference type="ChEBI" id="CHEBI:15378"/>
        <dbReference type="ChEBI" id="CHEBI:57856"/>
        <dbReference type="ChEBI" id="CHEBI:59789"/>
        <dbReference type="ChEBI" id="CHEBI:90615"/>
        <dbReference type="ChEBI" id="CHEBI:90616"/>
        <dbReference type="EC" id="2.1.1.72"/>
    </reaction>
</comment>
<dbReference type="GO" id="GO:0009007">
    <property type="term" value="F:site-specific DNA-methyltransferase (adenine-specific) activity"/>
    <property type="evidence" value="ECO:0007669"/>
    <property type="project" value="UniProtKB-EC"/>
</dbReference>
<keyword evidence="4" id="KW-0949">S-adenosyl-L-methionine</keyword>
<evidence type="ECO:0000256" key="5">
    <source>
        <dbReference type="ARBA" id="ARBA00047942"/>
    </source>
</evidence>
<dbReference type="PANTHER" id="PTHR33841:SF4">
    <property type="entry name" value="RESTRICTION MODIFICATION SYSTEM DNA SPECIFICITY DOMAIN"/>
    <property type="match status" value="1"/>
</dbReference>
<comment type="caution">
    <text evidence="7">The sequence shown here is derived from an EMBL/GenBank/DDBJ whole genome shotgun (WGS) entry which is preliminary data.</text>
</comment>
<dbReference type="InterPro" id="IPR029063">
    <property type="entry name" value="SAM-dependent_MTases_sf"/>
</dbReference>
<evidence type="ECO:0000256" key="1">
    <source>
        <dbReference type="ARBA" id="ARBA00011900"/>
    </source>
</evidence>
<feature type="domain" description="Type II methyltransferase M.TaqI-like" evidence="6">
    <location>
        <begin position="466"/>
        <end position="716"/>
    </location>
</feature>
<proteinExistence type="predicted"/>
<evidence type="ECO:0000259" key="6">
    <source>
        <dbReference type="Pfam" id="PF07669"/>
    </source>
</evidence>
<dbReference type="PANTHER" id="PTHR33841">
    <property type="entry name" value="DNA METHYLTRANSFERASE YEEA-RELATED"/>
    <property type="match status" value="1"/>
</dbReference>
<dbReference type="AlphaFoldDB" id="A0A2M7SBP6"/>
<dbReference type="PROSITE" id="PS00092">
    <property type="entry name" value="N6_MTASE"/>
    <property type="match status" value="1"/>
</dbReference>
<evidence type="ECO:0000313" key="7">
    <source>
        <dbReference type="EMBL" id="PIZ16723.1"/>
    </source>
</evidence>
<dbReference type="Proteomes" id="UP000229307">
    <property type="component" value="Unassembled WGS sequence"/>
</dbReference>
<dbReference type="EC" id="2.1.1.72" evidence="1"/>
<gene>
    <name evidence="7" type="ORF">COY52_06275</name>
</gene>